<dbReference type="SUPFAM" id="SSF52540">
    <property type="entry name" value="P-loop containing nucleoside triphosphate hydrolases"/>
    <property type="match status" value="1"/>
</dbReference>
<dbReference type="PANTHER" id="PTHR10465">
    <property type="entry name" value="TRANSMEMBRANE GTPASE FZO1"/>
    <property type="match status" value="1"/>
</dbReference>
<evidence type="ECO:0000256" key="2">
    <source>
        <dbReference type="ARBA" id="ARBA00022741"/>
    </source>
</evidence>
<evidence type="ECO:0000256" key="7">
    <source>
        <dbReference type="SAM" id="MobiDB-lite"/>
    </source>
</evidence>
<dbReference type="GO" id="GO:0008053">
    <property type="term" value="P:mitochondrial fusion"/>
    <property type="evidence" value="ECO:0007669"/>
    <property type="project" value="TreeGrafter"/>
</dbReference>
<accession>A0AAW1Q7G6</accession>
<proteinExistence type="predicted"/>
<evidence type="ECO:0000259" key="8">
    <source>
        <dbReference type="Pfam" id="PF00350"/>
    </source>
</evidence>
<evidence type="ECO:0000256" key="4">
    <source>
        <dbReference type="ARBA" id="ARBA00023134"/>
    </source>
</evidence>
<gene>
    <name evidence="9" type="ORF">WJX74_009458</name>
</gene>
<dbReference type="InterPro" id="IPR027417">
    <property type="entry name" value="P-loop_NTPase"/>
</dbReference>
<evidence type="ECO:0000313" key="10">
    <source>
        <dbReference type="Proteomes" id="UP001438707"/>
    </source>
</evidence>
<protein>
    <recommendedName>
        <fullName evidence="8">Dynamin N-terminal domain-containing protein</fullName>
    </recommendedName>
</protein>
<feature type="domain" description="Dynamin N-terminal" evidence="8">
    <location>
        <begin position="70"/>
        <end position="254"/>
    </location>
</feature>
<name>A0AAW1Q7G6_9CHLO</name>
<keyword evidence="6" id="KW-0175">Coiled coil</keyword>
<evidence type="ECO:0000256" key="1">
    <source>
        <dbReference type="ARBA" id="ARBA00004370"/>
    </source>
</evidence>
<feature type="region of interest" description="Disordered" evidence="7">
    <location>
        <begin position="962"/>
        <end position="987"/>
    </location>
</feature>
<comment type="caution">
    <text evidence="9">The sequence shown here is derived from an EMBL/GenBank/DDBJ whole genome shotgun (WGS) entry which is preliminary data.</text>
</comment>
<reference evidence="9 10" key="1">
    <citation type="journal article" date="2024" name="Nat. Commun.">
        <title>Phylogenomics reveals the evolutionary origins of lichenization in chlorophyte algae.</title>
        <authorList>
            <person name="Puginier C."/>
            <person name="Libourel C."/>
            <person name="Otte J."/>
            <person name="Skaloud P."/>
            <person name="Haon M."/>
            <person name="Grisel S."/>
            <person name="Petersen M."/>
            <person name="Berrin J.G."/>
            <person name="Delaux P.M."/>
            <person name="Dal Grande F."/>
            <person name="Keller J."/>
        </authorList>
    </citation>
    <scope>NUCLEOTIDE SEQUENCE [LARGE SCALE GENOMIC DNA]</scope>
    <source>
        <strain evidence="9 10">SAG 2145</strain>
    </source>
</reference>
<dbReference type="InterPro" id="IPR027094">
    <property type="entry name" value="Mitofusin_fam"/>
</dbReference>
<dbReference type="InterPro" id="IPR045063">
    <property type="entry name" value="Dynamin_N"/>
</dbReference>
<sequence>MADCKEFGALYERVTGSLQAVGRFLVGLLEAPQGEDRPAQLLALDAELQKFWKTYADLQSRHSQQSLQVAVLALTKSGKSTLLNSLTSSSCLPSNNVPETARITKLIHTELQAGEQPWLRDQAKGVTIQGQADIQSHLRSINKAARLTRGSDEAFLELHIPITAVTELERAGPASPAQPHQLTLLDTPGPNEAGEDALKAQVDRLLDSVDVCIYLLDYTKLKTQEEADMLKKLKGINPALVKRLQSRLFFVVNKADVMYNCEGLQEEETKQYVADLVTSQLQQDGFQLTPEQVLLVSAQEAHLSRLILSKTADAEQQRRFHRLAFGLRPNKKTAEEVMDAAREFLEVSGIQQMEERVLSFLFSHSGILQMLATLDDSSRMLQQIQNVSCTYEAALKRDVEELQAEAGKLQGELEDTLAKFDGVRQQAEEVEAEVVDEVQARMQGLRERLFEQITAVLDPSEEAGKLAKTGAWKAVWSKASAFFSRRSADSQAQADLQQALQELNADIQQQFESEVGEFWQGLEAATNTRQRVLFHRINGHLAMLARAIEATVGELLSIHLEAVPIRMEPPSAQTFHASLHDLLARGINKRTEERTYETEHDEVEYVRQRPGICGMGSHWVGRPVRRTVHIPYEETVYELNRSEIQKYYIRMVDESVSTSISYVRMFVRTYVSQRIQEARDSIAEYGERYKAAMLAALETGRLGELHRAQGLAMIAFQLDRLARLQADLSSIQADASSLLPAQALDQLADSIASWTDADIATPPPHDSSLYHTVTSIMPADQEHAAGTSTGAADSGGGCKADASAQHALASNPTEPDDEEVAFTSKDAAVGVSIAQQVLPLPAEQEDHTAAAASDSPVATPTSKADLAQAAAAGPTTAPPPASDLASPSAAISVNAADGEAPDEQQPSVSAASTPVYAHPAEHGTGLSRQPHAMSCSSSQRASPAVIEAVEAGQVEEAQYLHRPATASSSATSTSDETSADWELVSGDDNNCSDDDSCVEEVHEAFSGAPATSKPLTMRL</sequence>
<comment type="subcellular location">
    <subcellularLocation>
        <location evidence="1">Membrane</location>
    </subcellularLocation>
</comment>
<dbReference type="Gene3D" id="3.40.50.300">
    <property type="entry name" value="P-loop containing nucleotide triphosphate hydrolases"/>
    <property type="match status" value="1"/>
</dbReference>
<keyword evidence="10" id="KW-1185">Reference proteome</keyword>
<feature type="coiled-coil region" evidence="6">
    <location>
        <begin position="392"/>
        <end position="433"/>
    </location>
</feature>
<feature type="region of interest" description="Disordered" evidence="7">
    <location>
        <begin position="784"/>
        <end position="819"/>
    </location>
</feature>
<evidence type="ECO:0000313" key="9">
    <source>
        <dbReference type="EMBL" id="KAK9816274.1"/>
    </source>
</evidence>
<keyword evidence="5" id="KW-0472">Membrane</keyword>
<dbReference type="GO" id="GO:0003924">
    <property type="term" value="F:GTPase activity"/>
    <property type="evidence" value="ECO:0007669"/>
    <property type="project" value="InterPro"/>
</dbReference>
<feature type="compositionally biased region" description="Low complexity" evidence="7">
    <location>
        <begin position="964"/>
        <end position="976"/>
    </location>
</feature>
<dbReference type="GO" id="GO:0005741">
    <property type="term" value="C:mitochondrial outer membrane"/>
    <property type="evidence" value="ECO:0007669"/>
    <property type="project" value="TreeGrafter"/>
</dbReference>
<dbReference type="PANTHER" id="PTHR10465:SF0">
    <property type="entry name" value="SARCALUMENIN"/>
    <property type="match status" value="1"/>
</dbReference>
<dbReference type="GO" id="GO:0051646">
    <property type="term" value="P:mitochondrion localization"/>
    <property type="evidence" value="ECO:0007669"/>
    <property type="project" value="TreeGrafter"/>
</dbReference>
<feature type="region of interest" description="Disordered" evidence="7">
    <location>
        <begin position="917"/>
        <end position="939"/>
    </location>
</feature>
<dbReference type="AlphaFoldDB" id="A0AAW1Q7G6"/>
<dbReference type="Proteomes" id="UP001438707">
    <property type="component" value="Unassembled WGS sequence"/>
</dbReference>
<dbReference type="Pfam" id="PF00350">
    <property type="entry name" value="Dynamin_N"/>
    <property type="match status" value="1"/>
</dbReference>
<evidence type="ECO:0000256" key="5">
    <source>
        <dbReference type="ARBA" id="ARBA00023136"/>
    </source>
</evidence>
<feature type="region of interest" description="Disordered" evidence="7">
    <location>
        <begin position="843"/>
        <end position="886"/>
    </location>
</feature>
<keyword evidence="3" id="KW-0378">Hydrolase</keyword>
<organism evidence="9 10">
    <name type="scientific">Apatococcus lobatus</name>
    <dbReference type="NCBI Taxonomy" id="904363"/>
    <lineage>
        <taxon>Eukaryota</taxon>
        <taxon>Viridiplantae</taxon>
        <taxon>Chlorophyta</taxon>
        <taxon>core chlorophytes</taxon>
        <taxon>Trebouxiophyceae</taxon>
        <taxon>Chlorellales</taxon>
        <taxon>Chlorellaceae</taxon>
        <taxon>Apatococcus</taxon>
    </lineage>
</organism>
<keyword evidence="2" id="KW-0547">Nucleotide-binding</keyword>
<dbReference type="EMBL" id="JALJOS010000082">
    <property type="protein sequence ID" value="KAK9816274.1"/>
    <property type="molecule type" value="Genomic_DNA"/>
</dbReference>
<evidence type="ECO:0000256" key="6">
    <source>
        <dbReference type="SAM" id="Coils"/>
    </source>
</evidence>
<keyword evidence="4" id="KW-0342">GTP-binding</keyword>
<dbReference type="GO" id="GO:0005525">
    <property type="term" value="F:GTP binding"/>
    <property type="evidence" value="ECO:0007669"/>
    <property type="project" value="UniProtKB-KW"/>
</dbReference>
<evidence type="ECO:0000256" key="3">
    <source>
        <dbReference type="ARBA" id="ARBA00022801"/>
    </source>
</evidence>